<dbReference type="InterPro" id="IPR050183">
    <property type="entry name" value="DsbB"/>
</dbReference>
<dbReference type="PANTHER" id="PTHR36570:SF3">
    <property type="entry name" value="DISULFIDE BOND FORMATION PROTEIN B"/>
    <property type="match status" value="1"/>
</dbReference>
<evidence type="ECO:0000256" key="4">
    <source>
        <dbReference type="ARBA" id="ARBA00022989"/>
    </source>
</evidence>
<keyword evidence="4 6" id="KW-1133">Transmembrane helix</keyword>
<dbReference type="PANTHER" id="PTHR36570">
    <property type="entry name" value="DISULFIDE BOND FORMATION PROTEIN B"/>
    <property type="match status" value="1"/>
</dbReference>
<proteinExistence type="predicted"/>
<organism evidence="7 8">
    <name type="scientific">Dentiradicibacter hellwigii</name>
    <dbReference type="NCBI Taxonomy" id="3149053"/>
    <lineage>
        <taxon>Bacteria</taxon>
        <taxon>Pseudomonadati</taxon>
        <taxon>Pseudomonadota</taxon>
        <taxon>Betaproteobacteria</taxon>
        <taxon>Rhodocyclales</taxon>
        <taxon>Rhodocyclaceae</taxon>
        <taxon>Dentiradicibacter</taxon>
    </lineage>
</organism>
<dbReference type="InterPro" id="IPR023380">
    <property type="entry name" value="DsbB-like_sf"/>
</dbReference>
<protein>
    <submittedName>
        <fullName evidence="7">Disulfide bond formation protein B</fullName>
    </submittedName>
</protein>
<dbReference type="Gene3D" id="1.20.1550.10">
    <property type="entry name" value="DsbB-like"/>
    <property type="match status" value="1"/>
</dbReference>
<keyword evidence="2" id="KW-1003">Cell membrane</keyword>
<sequence>MPIHTRFAFAILAAVSFALATSAVLLADLMHLPAPCTLCILQRFIFLVFCFWAVCGVVIPGARHFWCVLLALTAACGLAAAGWQSWMEYAPDQVTECGFGEPALYEQLVNWLGAQWPSLFMVTGFCTQQDWYFLGLSLANWSILFFLGLLLAALLVFFMRK</sequence>
<evidence type="ECO:0000313" key="7">
    <source>
        <dbReference type="EMBL" id="MFA9950383.1"/>
    </source>
</evidence>
<gene>
    <name evidence="7" type="ORF">ABCS64_08670</name>
</gene>
<comment type="subcellular location">
    <subcellularLocation>
        <location evidence="1">Cell membrane</location>
        <topology evidence="1">Multi-pass membrane protein</topology>
    </subcellularLocation>
</comment>
<accession>A0ABV4UFZ6</accession>
<feature type="transmembrane region" description="Helical" evidence="6">
    <location>
        <begin position="131"/>
        <end position="158"/>
    </location>
</feature>
<dbReference type="EMBL" id="JBEUWX010000002">
    <property type="protein sequence ID" value="MFA9950383.1"/>
    <property type="molecule type" value="Genomic_DNA"/>
</dbReference>
<keyword evidence="3 6" id="KW-0812">Transmembrane</keyword>
<feature type="transmembrane region" description="Helical" evidence="6">
    <location>
        <begin position="66"/>
        <end position="86"/>
    </location>
</feature>
<evidence type="ECO:0000256" key="5">
    <source>
        <dbReference type="ARBA" id="ARBA00023136"/>
    </source>
</evidence>
<dbReference type="InterPro" id="IPR003752">
    <property type="entry name" value="DiS_bond_form_DsbB/BdbC"/>
</dbReference>
<dbReference type="SUPFAM" id="SSF158442">
    <property type="entry name" value="DsbB-like"/>
    <property type="match status" value="1"/>
</dbReference>
<evidence type="ECO:0000256" key="2">
    <source>
        <dbReference type="ARBA" id="ARBA00022475"/>
    </source>
</evidence>
<evidence type="ECO:0000256" key="3">
    <source>
        <dbReference type="ARBA" id="ARBA00022692"/>
    </source>
</evidence>
<keyword evidence="5 6" id="KW-0472">Membrane</keyword>
<evidence type="ECO:0000256" key="6">
    <source>
        <dbReference type="SAM" id="Phobius"/>
    </source>
</evidence>
<reference evidence="8" key="1">
    <citation type="submission" date="2024-06" db="EMBL/GenBank/DDBJ databases">
        <title>Radixoralia hellwigii gen. nov., sp nov., isolated from a root canal in the human oral cavity.</title>
        <authorList>
            <person name="Bartsch S."/>
            <person name="Wittmer A."/>
            <person name="Schulz A.-K."/>
            <person name="Neumann-Schaal M."/>
            <person name="Wolf J."/>
            <person name="Gronow S."/>
            <person name="Tennert C."/>
            <person name="Haecker G."/>
            <person name="Cieplik F."/>
            <person name="Al-Ahmad A."/>
        </authorList>
    </citation>
    <scope>NUCLEOTIDE SEQUENCE [LARGE SCALE GENOMIC DNA]</scope>
    <source>
        <strain evidence="8">Wk13</strain>
    </source>
</reference>
<dbReference type="Proteomes" id="UP001574673">
    <property type="component" value="Unassembled WGS sequence"/>
</dbReference>
<feature type="transmembrane region" description="Helical" evidence="6">
    <location>
        <begin position="32"/>
        <end position="59"/>
    </location>
</feature>
<keyword evidence="8" id="KW-1185">Reference proteome</keyword>
<evidence type="ECO:0000313" key="8">
    <source>
        <dbReference type="Proteomes" id="UP001574673"/>
    </source>
</evidence>
<dbReference type="Pfam" id="PF02600">
    <property type="entry name" value="DsbB"/>
    <property type="match status" value="1"/>
</dbReference>
<evidence type="ECO:0000256" key="1">
    <source>
        <dbReference type="ARBA" id="ARBA00004651"/>
    </source>
</evidence>
<comment type="caution">
    <text evidence="7">The sequence shown here is derived from an EMBL/GenBank/DDBJ whole genome shotgun (WGS) entry which is preliminary data.</text>
</comment>
<name>A0ABV4UFZ6_9RHOO</name>